<evidence type="ECO:0000256" key="10">
    <source>
        <dbReference type="ARBA" id="ARBA00034269"/>
    </source>
</evidence>
<evidence type="ECO:0000256" key="8">
    <source>
        <dbReference type="ARBA" id="ARBA00023065"/>
    </source>
</evidence>
<comment type="function">
    <text evidence="11">Mediates influx of magnesium ions. Alternates between open and closed states. Activated by low cytoplasmic Mg(2+) levels. Inactive when cytoplasmic Mg(2+) levels are high.</text>
</comment>
<dbReference type="PANTHER" id="PTHR46494:SF1">
    <property type="entry name" value="CORA FAMILY METAL ION TRANSPORTER (EUROFUNG)"/>
    <property type="match status" value="1"/>
</dbReference>
<dbReference type="EMBL" id="JAAXOS010000017">
    <property type="protein sequence ID" value="NKY30277.1"/>
    <property type="molecule type" value="Genomic_DNA"/>
</dbReference>
<evidence type="ECO:0000256" key="9">
    <source>
        <dbReference type="ARBA" id="ARBA00023136"/>
    </source>
</evidence>
<organism evidence="14 15">
    <name type="scientific">Nocardia gamkensis</name>
    <dbReference type="NCBI Taxonomy" id="352869"/>
    <lineage>
        <taxon>Bacteria</taxon>
        <taxon>Bacillati</taxon>
        <taxon>Actinomycetota</taxon>
        <taxon>Actinomycetes</taxon>
        <taxon>Mycobacteriales</taxon>
        <taxon>Nocardiaceae</taxon>
        <taxon>Nocardia</taxon>
    </lineage>
</organism>
<evidence type="ECO:0000256" key="4">
    <source>
        <dbReference type="ARBA" id="ARBA00022475"/>
    </source>
</evidence>
<dbReference type="Gene3D" id="1.20.58.340">
    <property type="entry name" value="Magnesium transport protein CorA, transmembrane region"/>
    <property type="match status" value="2"/>
</dbReference>
<dbReference type="SUPFAM" id="SSF144083">
    <property type="entry name" value="Magnesium transport protein CorA, transmembrane region"/>
    <property type="match status" value="1"/>
</dbReference>
<dbReference type="SUPFAM" id="SSF143865">
    <property type="entry name" value="CorA soluble domain-like"/>
    <property type="match status" value="1"/>
</dbReference>
<dbReference type="Gene3D" id="3.30.460.20">
    <property type="entry name" value="CorA soluble domain-like"/>
    <property type="match status" value="1"/>
</dbReference>
<evidence type="ECO:0000256" key="2">
    <source>
        <dbReference type="ARBA" id="ARBA00009765"/>
    </source>
</evidence>
<evidence type="ECO:0000256" key="1">
    <source>
        <dbReference type="ARBA" id="ARBA00004651"/>
    </source>
</evidence>
<name>A0A7X6R6D7_9NOCA</name>
<dbReference type="Proteomes" id="UP000540698">
    <property type="component" value="Unassembled WGS sequence"/>
</dbReference>
<dbReference type="GO" id="GO:0015087">
    <property type="term" value="F:cobalt ion transmembrane transporter activity"/>
    <property type="evidence" value="ECO:0007669"/>
    <property type="project" value="TreeGrafter"/>
</dbReference>
<reference evidence="14 15" key="1">
    <citation type="submission" date="2020-04" db="EMBL/GenBank/DDBJ databases">
        <title>MicrobeNet Type strains.</title>
        <authorList>
            <person name="Nicholson A.C."/>
        </authorList>
    </citation>
    <scope>NUCLEOTIDE SEQUENCE [LARGE SCALE GENOMIC DNA]</scope>
    <source>
        <strain evidence="14 15">DSM 44956</strain>
    </source>
</reference>
<feature type="compositionally biased region" description="Basic and acidic residues" evidence="12">
    <location>
        <begin position="1"/>
        <end position="20"/>
    </location>
</feature>
<gene>
    <name evidence="14" type="ORF">HGB38_29280</name>
</gene>
<proteinExistence type="inferred from homology"/>
<evidence type="ECO:0000313" key="15">
    <source>
        <dbReference type="Proteomes" id="UP000540698"/>
    </source>
</evidence>
<comment type="subcellular location">
    <subcellularLocation>
        <location evidence="1">Cell membrane</location>
        <topology evidence="1">Multi-pass membrane protein</topology>
    </subcellularLocation>
</comment>
<keyword evidence="7 13" id="KW-1133">Transmembrane helix</keyword>
<keyword evidence="8" id="KW-0406">Ion transport</keyword>
<sequence length="422" mass="46972">MIGDRDDVQARGGRVPHEFGRGVGAVGRGRVGMEVDAHAFKSYSAAASSRTRRRASGSLRRRSIVKVPSFSPLSSLRGSGRTPAHRFIPVPTAQAIVDCAVYVDGKRLSGRFTHEAALARAREEHGFVWVGLHDPDRTQMADIAETFGLHPLAVEYALEKHQRPKLERYDDSLLLLLRTVSYVEHELNSVSEIVETGEIIVFTGPDFVVAVRHGEHSGLAEVRKALEEDPTQLALGPGAVLHAIADRVVDSYIEVAQSVEDDIDEMEEEIFTPRSRVTVESIYQLKREVVELRRAVNPLAAPLDQLSHKPDLPVPKEVRRYLRDVAEQHAAVAERINDFDEALSALISAALARIGVQQNTDMRKISAWVAIAAVPTMIAGIYGMNFDHMPELHQVWGYPMVWVLILAICTGLFFTFRRNKWL</sequence>
<feature type="transmembrane region" description="Helical" evidence="13">
    <location>
        <begin position="365"/>
        <end position="384"/>
    </location>
</feature>
<dbReference type="GO" id="GO:0050897">
    <property type="term" value="F:cobalt ion binding"/>
    <property type="evidence" value="ECO:0007669"/>
    <property type="project" value="TreeGrafter"/>
</dbReference>
<feature type="transmembrane region" description="Helical" evidence="13">
    <location>
        <begin position="396"/>
        <end position="416"/>
    </location>
</feature>
<comment type="similarity">
    <text evidence="2">Belongs to the CorA metal ion transporter (MIT) (TC 1.A.35) family.</text>
</comment>
<keyword evidence="5 13" id="KW-0812">Transmembrane</keyword>
<dbReference type="AlphaFoldDB" id="A0A7X6R6D7"/>
<dbReference type="GO" id="GO:0005886">
    <property type="term" value="C:plasma membrane"/>
    <property type="evidence" value="ECO:0007669"/>
    <property type="project" value="UniProtKB-SubCell"/>
</dbReference>
<evidence type="ECO:0000256" key="3">
    <source>
        <dbReference type="ARBA" id="ARBA00022448"/>
    </source>
</evidence>
<comment type="catalytic activity">
    <reaction evidence="10">
        <text>Mg(2+)(in) = Mg(2+)(out)</text>
        <dbReference type="Rhea" id="RHEA:29827"/>
        <dbReference type="ChEBI" id="CHEBI:18420"/>
    </reaction>
</comment>
<evidence type="ECO:0000256" key="11">
    <source>
        <dbReference type="ARBA" id="ARBA00045497"/>
    </source>
</evidence>
<evidence type="ECO:0000256" key="6">
    <source>
        <dbReference type="ARBA" id="ARBA00022842"/>
    </source>
</evidence>
<keyword evidence="15" id="KW-1185">Reference proteome</keyword>
<keyword evidence="4" id="KW-1003">Cell membrane</keyword>
<comment type="caution">
    <text evidence="14">The sequence shown here is derived from an EMBL/GenBank/DDBJ whole genome shotgun (WGS) entry which is preliminary data.</text>
</comment>
<dbReference type="CDD" id="cd12830">
    <property type="entry name" value="MtCorA-like"/>
    <property type="match status" value="1"/>
</dbReference>
<protein>
    <submittedName>
        <fullName evidence="14">Magnesium and cobalt transport protein CorA</fullName>
    </submittedName>
</protein>
<evidence type="ECO:0000256" key="5">
    <source>
        <dbReference type="ARBA" id="ARBA00022692"/>
    </source>
</evidence>
<dbReference type="GO" id="GO:0015095">
    <property type="term" value="F:magnesium ion transmembrane transporter activity"/>
    <property type="evidence" value="ECO:0007669"/>
    <property type="project" value="TreeGrafter"/>
</dbReference>
<evidence type="ECO:0000256" key="13">
    <source>
        <dbReference type="SAM" id="Phobius"/>
    </source>
</evidence>
<keyword evidence="9 13" id="KW-0472">Membrane</keyword>
<accession>A0A7X6R6D7</accession>
<dbReference type="Pfam" id="PF01544">
    <property type="entry name" value="CorA"/>
    <property type="match status" value="1"/>
</dbReference>
<feature type="region of interest" description="Disordered" evidence="12">
    <location>
        <begin position="1"/>
        <end position="23"/>
    </location>
</feature>
<dbReference type="InterPro" id="IPR045863">
    <property type="entry name" value="CorA_TM1_TM2"/>
</dbReference>
<keyword evidence="6" id="KW-0460">Magnesium</keyword>
<dbReference type="InterPro" id="IPR045861">
    <property type="entry name" value="CorA_cytoplasmic_dom"/>
</dbReference>
<dbReference type="FunFam" id="1.20.58.340:FF:000004">
    <property type="entry name" value="Magnesium transport protein CorA"/>
    <property type="match status" value="1"/>
</dbReference>
<dbReference type="PANTHER" id="PTHR46494">
    <property type="entry name" value="CORA FAMILY METAL ION TRANSPORTER (EUROFUNG)"/>
    <property type="match status" value="1"/>
</dbReference>
<evidence type="ECO:0000256" key="12">
    <source>
        <dbReference type="SAM" id="MobiDB-lite"/>
    </source>
</evidence>
<dbReference type="GO" id="GO:0000287">
    <property type="term" value="F:magnesium ion binding"/>
    <property type="evidence" value="ECO:0007669"/>
    <property type="project" value="TreeGrafter"/>
</dbReference>
<evidence type="ECO:0000313" key="14">
    <source>
        <dbReference type="EMBL" id="NKY30277.1"/>
    </source>
</evidence>
<evidence type="ECO:0000256" key="7">
    <source>
        <dbReference type="ARBA" id="ARBA00022989"/>
    </source>
</evidence>
<dbReference type="InterPro" id="IPR002523">
    <property type="entry name" value="MgTranspt_CorA/ZnTranspt_ZntB"/>
</dbReference>
<keyword evidence="3" id="KW-0813">Transport</keyword>